<sequence>MRTLFWYIYFGITLLATLPELMKAKKLDAAGETEARDRIAYLRARIWSQNLVKKTGSKVTVTGEHNLPTNGAILFVSNHQSHFDIPLLLGYVKSDKGFVAKIEMLDFKIVNDWMRLIHCIFMDRDDVRQAIRAINEGIEILKQGYNLVLFPEGTRSESGELQEFKPGGMRLAVKSGSAIVPVVIHGAKDIMKKGSLTIHPAEVEIQILPPVELLEGDHKDSIALSQRVHGLIEAALNEKKTSGK</sequence>
<keyword evidence="4 7" id="KW-0808">Transferase</keyword>
<dbReference type="NCBIfam" id="TIGR00530">
    <property type="entry name" value="AGP_acyltrn"/>
    <property type="match status" value="1"/>
</dbReference>
<dbReference type="RefSeq" id="WP_092592550.1">
    <property type="nucleotide sequence ID" value="NZ_FMWL01000019.1"/>
</dbReference>
<dbReference type="EC" id="2.3.1.51" evidence="7"/>
<evidence type="ECO:0000256" key="7">
    <source>
        <dbReference type="RuleBase" id="RU361267"/>
    </source>
</evidence>
<dbReference type="OrthoDB" id="9803035at2"/>
<evidence type="ECO:0000256" key="4">
    <source>
        <dbReference type="ARBA" id="ARBA00022679"/>
    </source>
</evidence>
<organism evidence="9 10">
    <name type="scientific">Acidaminobacter hydrogenoformans DSM 2784</name>
    <dbReference type="NCBI Taxonomy" id="1120920"/>
    <lineage>
        <taxon>Bacteria</taxon>
        <taxon>Bacillati</taxon>
        <taxon>Bacillota</taxon>
        <taxon>Clostridia</taxon>
        <taxon>Peptostreptococcales</taxon>
        <taxon>Acidaminobacteraceae</taxon>
        <taxon>Acidaminobacter</taxon>
    </lineage>
</organism>
<proteinExistence type="inferred from homology"/>
<dbReference type="AlphaFoldDB" id="A0A1G5S4Y3"/>
<accession>A0A1G5S4Y3</accession>
<evidence type="ECO:0000256" key="6">
    <source>
        <dbReference type="ARBA" id="ARBA00023315"/>
    </source>
</evidence>
<comment type="similarity">
    <text evidence="2 7">Belongs to the 1-acyl-sn-glycerol-3-phosphate acyltransferase family.</text>
</comment>
<keyword evidence="7" id="KW-1208">Phospholipid metabolism</keyword>
<keyword evidence="6 7" id="KW-0012">Acyltransferase</keyword>
<dbReference type="SMART" id="SM00563">
    <property type="entry name" value="PlsC"/>
    <property type="match status" value="1"/>
</dbReference>
<reference evidence="9 10" key="1">
    <citation type="submission" date="2016-10" db="EMBL/GenBank/DDBJ databases">
        <authorList>
            <person name="de Groot N.N."/>
        </authorList>
    </citation>
    <scope>NUCLEOTIDE SEQUENCE [LARGE SCALE GENOMIC DNA]</scope>
    <source>
        <strain evidence="9 10">DSM 2784</strain>
    </source>
</reference>
<dbReference type="STRING" id="1120920.SAMN03080599_02796"/>
<keyword evidence="5 7" id="KW-0443">Lipid metabolism</keyword>
<dbReference type="GO" id="GO:0016020">
    <property type="term" value="C:membrane"/>
    <property type="evidence" value="ECO:0007669"/>
    <property type="project" value="InterPro"/>
</dbReference>
<dbReference type="GO" id="GO:0003841">
    <property type="term" value="F:1-acylglycerol-3-phosphate O-acyltransferase activity"/>
    <property type="evidence" value="ECO:0007669"/>
    <property type="project" value="UniProtKB-UniRule"/>
</dbReference>
<dbReference type="InterPro" id="IPR002123">
    <property type="entry name" value="Plipid/glycerol_acylTrfase"/>
</dbReference>
<comment type="domain">
    <text evidence="7">The HXXXXD motif is essential for acyltransferase activity and may constitute the binding site for the phosphate moiety of the glycerol-3-phosphate.</text>
</comment>
<dbReference type="GO" id="GO:0006654">
    <property type="term" value="P:phosphatidic acid biosynthetic process"/>
    <property type="evidence" value="ECO:0007669"/>
    <property type="project" value="TreeGrafter"/>
</dbReference>
<feature type="domain" description="Phospholipid/glycerol acyltransferase" evidence="8">
    <location>
        <begin position="73"/>
        <end position="187"/>
    </location>
</feature>
<dbReference type="EMBL" id="FMWL01000019">
    <property type="protein sequence ID" value="SCZ81462.1"/>
    <property type="molecule type" value="Genomic_DNA"/>
</dbReference>
<comment type="pathway">
    <text evidence="1">Lipid metabolism.</text>
</comment>
<evidence type="ECO:0000256" key="3">
    <source>
        <dbReference type="ARBA" id="ARBA00022516"/>
    </source>
</evidence>
<gene>
    <name evidence="9" type="ORF">SAMN03080599_02796</name>
</gene>
<dbReference type="SUPFAM" id="SSF69593">
    <property type="entry name" value="Glycerol-3-phosphate (1)-acyltransferase"/>
    <property type="match status" value="1"/>
</dbReference>
<name>A0A1G5S4Y3_9FIRM</name>
<dbReference type="PANTHER" id="PTHR10434:SF64">
    <property type="entry name" value="1-ACYL-SN-GLYCEROL-3-PHOSPHATE ACYLTRANSFERASE-RELATED"/>
    <property type="match status" value="1"/>
</dbReference>
<evidence type="ECO:0000313" key="10">
    <source>
        <dbReference type="Proteomes" id="UP000199208"/>
    </source>
</evidence>
<keyword evidence="10" id="KW-1185">Reference proteome</keyword>
<dbReference type="PANTHER" id="PTHR10434">
    <property type="entry name" value="1-ACYL-SN-GLYCEROL-3-PHOSPHATE ACYLTRANSFERASE"/>
    <property type="match status" value="1"/>
</dbReference>
<dbReference type="InterPro" id="IPR004552">
    <property type="entry name" value="AGP_acyltrans"/>
</dbReference>
<dbReference type="Pfam" id="PF01553">
    <property type="entry name" value="Acyltransferase"/>
    <property type="match status" value="1"/>
</dbReference>
<protein>
    <recommendedName>
        <fullName evidence="7">1-acyl-sn-glycerol-3-phosphate acyltransferase</fullName>
        <ecNumber evidence="7">2.3.1.51</ecNumber>
    </recommendedName>
</protein>
<evidence type="ECO:0000256" key="2">
    <source>
        <dbReference type="ARBA" id="ARBA00008655"/>
    </source>
</evidence>
<evidence type="ECO:0000256" key="5">
    <source>
        <dbReference type="ARBA" id="ARBA00023098"/>
    </source>
</evidence>
<evidence type="ECO:0000313" key="9">
    <source>
        <dbReference type="EMBL" id="SCZ81462.1"/>
    </source>
</evidence>
<comment type="catalytic activity">
    <reaction evidence="7">
        <text>a 1-acyl-sn-glycero-3-phosphate + an acyl-CoA = a 1,2-diacyl-sn-glycero-3-phosphate + CoA</text>
        <dbReference type="Rhea" id="RHEA:19709"/>
        <dbReference type="ChEBI" id="CHEBI:57287"/>
        <dbReference type="ChEBI" id="CHEBI:57970"/>
        <dbReference type="ChEBI" id="CHEBI:58342"/>
        <dbReference type="ChEBI" id="CHEBI:58608"/>
        <dbReference type="EC" id="2.3.1.51"/>
    </reaction>
</comment>
<keyword evidence="7" id="KW-0594">Phospholipid biosynthesis</keyword>
<keyword evidence="3 7" id="KW-0444">Lipid biosynthesis</keyword>
<evidence type="ECO:0000259" key="8">
    <source>
        <dbReference type="SMART" id="SM00563"/>
    </source>
</evidence>
<dbReference type="Proteomes" id="UP000199208">
    <property type="component" value="Unassembled WGS sequence"/>
</dbReference>
<dbReference type="CDD" id="cd07989">
    <property type="entry name" value="LPLAT_AGPAT-like"/>
    <property type="match status" value="1"/>
</dbReference>
<evidence type="ECO:0000256" key="1">
    <source>
        <dbReference type="ARBA" id="ARBA00005189"/>
    </source>
</evidence>